<dbReference type="SUPFAM" id="SSF81383">
    <property type="entry name" value="F-box domain"/>
    <property type="match status" value="1"/>
</dbReference>
<dbReference type="EMBL" id="HBUE01121770">
    <property type="protein sequence ID" value="CAG6492709.1"/>
    <property type="molecule type" value="Transcribed_RNA"/>
</dbReference>
<dbReference type="SUPFAM" id="SSF52047">
    <property type="entry name" value="RNI-like"/>
    <property type="match status" value="1"/>
</dbReference>
<evidence type="ECO:0000313" key="2">
    <source>
        <dbReference type="EMBL" id="CAG6492709.1"/>
    </source>
</evidence>
<dbReference type="PANTHER" id="PTHR31639">
    <property type="entry name" value="F-BOX PROTEIN-LIKE"/>
    <property type="match status" value="1"/>
</dbReference>
<accession>A0A8D8CH94</accession>
<organism evidence="2">
    <name type="scientific">Culex pipiens</name>
    <name type="common">House mosquito</name>
    <dbReference type="NCBI Taxonomy" id="7175"/>
    <lineage>
        <taxon>Eukaryota</taxon>
        <taxon>Metazoa</taxon>
        <taxon>Ecdysozoa</taxon>
        <taxon>Arthropoda</taxon>
        <taxon>Hexapoda</taxon>
        <taxon>Insecta</taxon>
        <taxon>Pterygota</taxon>
        <taxon>Neoptera</taxon>
        <taxon>Endopterygota</taxon>
        <taxon>Diptera</taxon>
        <taxon>Nematocera</taxon>
        <taxon>Culicoidea</taxon>
        <taxon>Culicidae</taxon>
        <taxon>Culicinae</taxon>
        <taxon>Culicini</taxon>
        <taxon>Culex</taxon>
        <taxon>Culex</taxon>
    </lineage>
</organism>
<feature type="domain" description="F-box" evidence="1">
    <location>
        <begin position="7"/>
        <end position="39"/>
    </location>
</feature>
<dbReference type="InterPro" id="IPR001810">
    <property type="entry name" value="F-box_dom"/>
</dbReference>
<reference evidence="2" key="1">
    <citation type="submission" date="2021-05" db="EMBL/GenBank/DDBJ databases">
        <authorList>
            <person name="Alioto T."/>
            <person name="Alioto T."/>
            <person name="Gomez Garrido J."/>
        </authorList>
    </citation>
    <scope>NUCLEOTIDE SEQUENCE</scope>
</reference>
<dbReference type="PANTHER" id="PTHR31639:SF256">
    <property type="entry name" value="OS07G0242900 PROTEIN"/>
    <property type="match status" value="1"/>
</dbReference>
<dbReference type="Pfam" id="PF12937">
    <property type="entry name" value="F-box-like"/>
    <property type="match status" value="1"/>
</dbReference>
<evidence type="ECO:0000259" key="1">
    <source>
        <dbReference type="Pfam" id="PF12937"/>
    </source>
</evidence>
<dbReference type="InterPro" id="IPR036047">
    <property type="entry name" value="F-box-like_dom_sf"/>
</dbReference>
<dbReference type="Gene3D" id="3.80.10.10">
    <property type="entry name" value="Ribonuclease Inhibitor"/>
    <property type="match status" value="2"/>
</dbReference>
<proteinExistence type="predicted"/>
<sequence>MDSQTCPVEILEQIFNNLFKLDDLLNCALVCRRWNVAAERLIVQRSQVPIFAGQSPCALADVTRNYRAVRIYYRDDRWDELRSLLDVCREKFHLRAVVIYGILADHLNRLYVAYRQWLETVEEMVIFMDDRICQKLDGGPEGFTLQLPNLKRLRWSEYLYQTGEKIVIIDAPNLRKLTLKNSLDSTTGLVFLDCSSLQELKGTFYTRQLSDVFEGAFPELKTLYLDSSLIAEDVELLHRMPQLAKLVLHINFPEDSADRLSTELCSVIADCRMLEHLQLTSRTSTPCKINLTNLIKPLVNLQHLNLEKVTVADESTTWVCPSLKSMTLENFTFLDNTAQIQLEAPMLDSLSISAANLSQLFTANESHLRELNVDQDTLSLREAFETHLVPFLDRSGHNVRKLILAKLTYFETDPYDCFTSCKPLHVETLCFHSTGCSLDCLEQLAGWSNLEELSIINCCIGTGGVHKTVTLANLKRLHIVNCTLSDESCTEFPIIGPNSETIRAQEEEDGALHFRNCWNH</sequence>
<protein>
    <submittedName>
        <fullName evidence="2">(northern house mosquito) hypothetical protein</fullName>
    </submittedName>
</protein>
<name>A0A8D8CH94_CULPI</name>
<dbReference type="AlphaFoldDB" id="A0A8D8CH94"/>
<dbReference type="InterPro" id="IPR032675">
    <property type="entry name" value="LRR_dom_sf"/>
</dbReference>
<dbReference type="Gene3D" id="1.20.1280.50">
    <property type="match status" value="1"/>
</dbReference>